<dbReference type="GO" id="GO:0008270">
    <property type="term" value="F:zinc ion binding"/>
    <property type="evidence" value="ECO:0007669"/>
    <property type="project" value="UniProtKB-KW"/>
</dbReference>
<reference evidence="4 5" key="1">
    <citation type="submission" date="2012-10" db="EMBL/GenBank/DDBJ databases">
        <title>Genome sequencing and analysis of entomopathogenic fungi Beauveria bassiana D1-5.</title>
        <authorList>
            <person name="Li Q."/>
            <person name="Wang L."/>
            <person name="Zhang Z."/>
            <person name="Wang Q."/>
            <person name="Ren J."/>
            <person name="Wang M."/>
            <person name="Xu W."/>
            <person name="Wang J."/>
            <person name="Lu Y."/>
            <person name="Du Q."/>
            <person name="Sun Z."/>
        </authorList>
    </citation>
    <scope>NUCLEOTIDE SEQUENCE [LARGE SCALE GENOMIC DNA]</scope>
    <source>
        <strain evidence="4 5">D1-5</strain>
    </source>
</reference>
<feature type="domain" description="C3H1-type" evidence="3">
    <location>
        <begin position="367"/>
        <end position="395"/>
    </location>
</feature>
<gene>
    <name evidence="4" type="ORF">BBAD15_g11817</name>
</gene>
<protein>
    <recommendedName>
        <fullName evidence="3">C3H1-type domain-containing protein</fullName>
    </recommendedName>
</protein>
<name>A0A0A2V557_BEABA</name>
<keyword evidence="1" id="KW-0862">Zinc</keyword>
<dbReference type="Proteomes" id="UP000030106">
    <property type="component" value="Unassembled WGS sequence"/>
</dbReference>
<dbReference type="PANTHER" id="PTHR37543">
    <property type="entry name" value="CCCH ZINC FINGER DNA BINDING PROTEIN (AFU_ORTHOLOGUE AFUA_5G12760)"/>
    <property type="match status" value="1"/>
</dbReference>
<evidence type="ECO:0000313" key="4">
    <source>
        <dbReference type="EMBL" id="KGQ02956.1"/>
    </source>
</evidence>
<dbReference type="eggNOG" id="ENOG502S3N6">
    <property type="taxonomic scope" value="Eukaryota"/>
</dbReference>
<dbReference type="InterPro" id="IPR057654">
    <property type="entry name" value="Znf-CCCH_tandem"/>
</dbReference>
<keyword evidence="1" id="KW-0863">Zinc-finger</keyword>
<comment type="caution">
    <text evidence="4">The sequence shown here is derived from an EMBL/GenBank/DDBJ whole genome shotgun (WGS) entry which is preliminary data.</text>
</comment>
<dbReference type="InterPro" id="IPR000571">
    <property type="entry name" value="Znf_CCCH"/>
</dbReference>
<dbReference type="AlphaFoldDB" id="A0A0A2V557"/>
<dbReference type="PANTHER" id="PTHR37543:SF1">
    <property type="entry name" value="CCCH ZINC FINGER DNA BINDING PROTEIN (AFU_ORTHOLOGUE AFUA_5G12760)"/>
    <property type="match status" value="1"/>
</dbReference>
<keyword evidence="2" id="KW-0175">Coiled coil</keyword>
<sequence length="474" mass="53860">MEGSLSVSQLEHHVKEWSKQNEDRDIVYHKLLQSLKNANDEIDHLKMNLESETMSRRQYQIKNHDIEAKNKDYEKKAARNPYVIVLVDGDGANFQDSLMGDTETGGSRAAYRLKKQVEENLRETPLANSVEVFARVYANFRGLSKVLRQSGLVRYSDDMQRFARGFTNTRPGFDFIDIDYGKENADSKIRHLLKWHYMDERCKKIFLVACHDAGYVHELRPLLDENSDRVVLVETTPAEPAFKSLGLSMTHFDDVFRDAPLEPKNSLNTPSSPVHSVTNHALEATPPKTFAMVEPQPEQRGHAEQGRDSYATVCGDNGDRNIVISKGKKRNPAVINLNEDDNRIDSSIQDVSSRETKASFSKKLAQAKRGAFCNKHYLEGGCEWGTNCNMEHAMELTPQEVGVLRFKARTGPCSNGPICTDMYCARGHHCPLDPSCLRRDCQFRRSKFGDIHLSKEKMKAVKRMIEGVAFPEYI</sequence>
<dbReference type="InterPro" id="IPR057683">
    <property type="entry name" value="DUF7923"/>
</dbReference>
<dbReference type="STRING" id="1245745.A0A0A2V557"/>
<dbReference type="Pfam" id="PF25540">
    <property type="entry name" value="DUF7923"/>
    <property type="match status" value="1"/>
</dbReference>
<dbReference type="Pfam" id="PF25543">
    <property type="entry name" value="zf-CCCH_tandem"/>
    <property type="match status" value="1"/>
</dbReference>
<evidence type="ECO:0000256" key="1">
    <source>
        <dbReference type="PROSITE-ProRule" id="PRU00723"/>
    </source>
</evidence>
<dbReference type="HOGENOM" id="CLU_031811_0_1_1"/>
<evidence type="ECO:0000313" key="5">
    <source>
        <dbReference type="Proteomes" id="UP000030106"/>
    </source>
</evidence>
<proteinExistence type="predicted"/>
<feature type="coiled-coil region" evidence="2">
    <location>
        <begin position="28"/>
        <end position="76"/>
    </location>
</feature>
<keyword evidence="1" id="KW-0479">Metal-binding</keyword>
<evidence type="ECO:0000256" key="2">
    <source>
        <dbReference type="SAM" id="Coils"/>
    </source>
</evidence>
<dbReference type="EMBL" id="ANFO01001307">
    <property type="protein sequence ID" value="KGQ02956.1"/>
    <property type="molecule type" value="Genomic_DNA"/>
</dbReference>
<dbReference type="OrthoDB" id="2270193at2759"/>
<accession>A0A0A2V557</accession>
<evidence type="ECO:0000259" key="3">
    <source>
        <dbReference type="PROSITE" id="PS50103"/>
    </source>
</evidence>
<dbReference type="PROSITE" id="PS50103">
    <property type="entry name" value="ZF_C3H1"/>
    <property type="match status" value="1"/>
</dbReference>
<feature type="zinc finger region" description="C3H1-type" evidence="1">
    <location>
        <begin position="367"/>
        <end position="395"/>
    </location>
</feature>
<dbReference type="Pfam" id="PF25542">
    <property type="entry name" value="zf-CCCH_12"/>
    <property type="match status" value="1"/>
</dbReference>
<organism evidence="4 5">
    <name type="scientific">Beauveria bassiana D1-5</name>
    <dbReference type="NCBI Taxonomy" id="1245745"/>
    <lineage>
        <taxon>Eukaryota</taxon>
        <taxon>Fungi</taxon>
        <taxon>Dikarya</taxon>
        <taxon>Ascomycota</taxon>
        <taxon>Pezizomycotina</taxon>
        <taxon>Sordariomycetes</taxon>
        <taxon>Hypocreomycetidae</taxon>
        <taxon>Hypocreales</taxon>
        <taxon>Cordycipitaceae</taxon>
        <taxon>Beauveria</taxon>
    </lineage>
</organism>